<evidence type="ECO:0000256" key="1">
    <source>
        <dbReference type="SAM" id="MobiDB-lite"/>
    </source>
</evidence>
<feature type="compositionally biased region" description="Polar residues" evidence="1">
    <location>
        <begin position="1"/>
        <end position="20"/>
    </location>
</feature>
<name>A0A934IXA5_9HYPH</name>
<dbReference type="EMBL" id="JAEKMH010000002">
    <property type="protein sequence ID" value="MBJ3784720.1"/>
    <property type="molecule type" value="Genomic_DNA"/>
</dbReference>
<dbReference type="AlphaFoldDB" id="A0A934IXA5"/>
<feature type="region of interest" description="Disordered" evidence="1">
    <location>
        <begin position="1"/>
        <end position="31"/>
    </location>
</feature>
<dbReference type="Proteomes" id="UP000602124">
    <property type="component" value="Unassembled WGS sequence"/>
</dbReference>
<feature type="region of interest" description="Disordered" evidence="1">
    <location>
        <begin position="163"/>
        <end position="207"/>
    </location>
</feature>
<organism evidence="2 3">
    <name type="scientific">Devosia sediminis</name>
    <dbReference type="NCBI Taxonomy" id="2798801"/>
    <lineage>
        <taxon>Bacteria</taxon>
        <taxon>Pseudomonadati</taxon>
        <taxon>Pseudomonadota</taxon>
        <taxon>Alphaproteobacteria</taxon>
        <taxon>Hyphomicrobiales</taxon>
        <taxon>Devosiaceae</taxon>
        <taxon>Devosia</taxon>
    </lineage>
</organism>
<feature type="compositionally biased region" description="Low complexity" evidence="1">
    <location>
        <begin position="172"/>
        <end position="207"/>
    </location>
</feature>
<evidence type="ECO:0000313" key="2">
    <source>
        <dbReference type="EMBL" id="MBJ3784720.1"/>
    </source>
</evidence>
<keyword evidence="3" id="KW-1185">Reference proteome</keyword>
<reference evidence="2" key="1">
    <citation type="submission" date="2020-12" db="EMBL/GenBank/DDBJ databases">
        <title>Devosia sp. MSA67 isolated from Mo River.</title>
        <authorList>
            <person name="Ma F."/>
            <person name="Zi Z."/>
        </authorList>
    </citation>
    <scope>NUCLEOTIDE SEQUENCE</scope>
    <source>
        <strain evidence="2">MSA67</strain>
    </source>
</reference>
<evidence type="ECO:0000313" key="3">
    <source>
        <dbReference type="Proteomes" id="UP000602124"/>
    </source>
</evidence>
<comment type="caution">
    <text evidence="2">The sequence shown here is derived from an EMBL/GenBank/DDBJ whole genome shotgun (WGS) entry which is preliminary data.</text>
</comment>
<sequence>MSIDDSSNPNGGSTRNTDALKSQVGHDLETATEHAKHDLDAIAQRAKADARALGEEAGAKVSEATESVKSFATDQKDLAANQINGVAAAIGKVADELDGSDQQTIARYARDLASGISSMGKTVQDRDVDDLMGLAQDFGRRQPVAFLGAAALAGFVASRFAMASNQRREQKASQSGSAASASRSSYQSEGSQNYASGAPSSSSMGGE</sequence>
<proteinExistence type="predicted"/>
<evidence type="ECO:0008006" key="4">
    <source>
        <dbReference type="Google" id="ProtNLM"/>
    </source>
</evidence>
<dbReference type="RefSeq" id="WP_198875956.1">
    <property type="nucleotide sequence ID" value="NZ_JAEKMH010000002.1"/>
</dbReference>
<accession>A0A934IXA5</accession>
<gene>
    <name evidence="2" type="ORF">JEQ47_08320</name>
</gene>
<protein>
    <recommendedName>
        <fullName evidence="4">Nutrient deprivation-induced protein</fullName>
    </recommendedName>
</protein>